<dbReference type="Pfam" id="PF05860">
    <property type="entry name" value="TPS"/>
    <property type="match status" value="1"/>
</dbReference>
<feature type="region of interest" description="Disordered" evidence="1">
    <location>
        <begin position="3497"/>
        <end position="3517"/>
    </location>
</feature>
<dbReference type="EMBL" id="CP148074">
    <property type="protein sequence ID" value="WXL25567.1"/>
    <property type="molecule type" value="Genomic_DNA"/>
</dbReference>
<reference evidence="3 4" key="1">
    <citation type="submission" date="2024-03" db="EMBL/GenBank/DDBJ databases">
        <title>Complete genome of BD2.</title>
        <authorList>
            <person name="Cao G."/>
        </authorList>
    </citation>
    <scope>NUCLEOTIDE SEQUENCE [LARGE SCALE GENOMIC DNA]</scope>
    <source>
        <strain evidence="3 4">BD2</strain>
    </source>
</reference>
<evidence type="ECO:0000313" key="3">
    <source>
        <dbReference type="EMBL" id="WXL25567.1"/>
    </source>
</evidence>
<dbReference type="NCBIfam" id="TIGR01731">
    <property type="entry name" value="fil_hemag_20aa"/>
    <property type="match status" value="53"/>
</dbReference>
<dbReference type="Proteomes" id="UP001476583">
    <property type="component" value="Chromosome"/>
</dbReference>
<evidence type="ECO:0000259" key="2">
    <source>
        <dbReference type="SMART" id="SM00912"/>
    </source>
</evidence>
<gene>
    <name evidence="3" type="ORF">WG219_20080</name>
</gene>
<dbReference type="InterPro" id="IPR012334">
    <property type="entry name" value="Pectin_lyas_fold"/>
</dbReference>
<name>A0ABZ2RG59_ECTME</name>
<keyword evidence="4" id="KW-1185">Reference proteome</keyword>
<evidence type="ECO:0000256" key="1">
    <source>
        <dbReference type="SAM" id="MobiDB-lite"/>
    </source>
</evidence>
<feature type="compositionally biased region" description="Basic and acidic residues" evidence="1">
    <location>
        <begin position="3497"/>
        <end position="3506"/>
    </location>
</feature>
<dbReference type="InterPro" id="IPR008638">
    <property type="entry name" value="FhaB/CdiA-like_TPS"/>
</dbReference>
<dbReference type="Gene3D" id="2.160.20.10">
    <property type="entry name" value="Single-stranded right-handed beta-helix, Pectin lyase-like"/>
    <property type="match status" value="1"/>
</dbReference>
<accession>A0ABZ2RG59</accession>
<dbReference type="SMART" id="SM00912">
    <property type="entry name" value="Haemagg_act"/>
    <property type="match status" value="1"/>
</dbReference>
<dbReference type="Pfam" id="PF13332">
    <property type="entry name" value="Fil_haemagg_2"/>
    <property type="match status" value="1"/>
</dbReference>
<dbReference type="Pfam" id="PF05594">
    <property type="entry name" value="Fil_haemagg"/>
    <property type="match status" value="21"/>
</dbReference>
<evidence type="ECO:0000313" key="4">
    <source>
        <dbReference type="Proteomes" id="UP001476583"/>
    </source>
</evidence>
<proteinExistence type="predicted"/>
<feature type="domain" description="Filamentous haemagglutinin FhaB/tRNA nuclease CdiA-like TPS" evidence="2">
    <location>
        <begin position="47"/>
        <end position="168"/>
    </location>
</feature>
<protein>
    <submittedName>
        <fullName evidence="3">Filamentous hemagglutinin N-terminal domain-containing protein</fullName>
    </submittedName>
</protein>
<dbReference type="InterPro" id="IPR011050">
    <property type="entry name" value="Pectin_lyase_fold/virulence"/>
</dbReference>
<dbReference type="NCBIfam" id="TIGR01901">
    <property type="entry name" value="adhes_NPXG"/>
    <property type="match status" value="1"/>
</dbReference>
<dbReference type="InterPro" id="IPR025157">
    <property type="entry name" value="Hemagglutinin_rpt"/>
</dbReference>
<sequence length="4137" mass="427176">MDVRAPFFQNIACVLIGVIFLNPLMSATAQVVVDAKAAGNTTLGQAGNGVPIINIAAPNGSGLSHNSFTDYNVGKQGLILNNSTERTQSTQLGGIIVGNGALNGRAAGVILNEVTGPRASQMLGYTEVAGKSAHVIVANPHGITCNGCGFINTPRATLTTGKPIVENGNLSRYQVDGGQVVVEGAGIDASNLDSFELIARSATINAQINANKLAIIAGANDVDAKTLAATPRAANPADAPQLAIDSSALGGMYAGAIRLVGTEKGVGVKLAGNMAASAGDIQIDAGGKLSLAQASTQSNLLASAQSVELTGNTYAAGRVQIKSEKGLDNQKSLAARNQINLQATQISNAGIIEAGVESNLSRNAQGDVTLAGQTIRNGGSVIASRDLQINAGGQLNNQAGGLKGTETRINAGQLNNRNGLIQAERELAVEAKQAIDNQKGALSGADIKVSTAQLDNRAAKVTARNELKLSADQSLDNQGGSLKGASARISAGAINNRSGEIVSEQHFQLTSASLDNSQKGVLSSKQNLTLNVLGAINNSQSGSLVSQGSQHIDAGSINNSRDGLISSQAELTLQAGQIDNRAGGISAGKNLTITSTALDNSDKGRVNSKGNTQLALETLSNTSAGSIVSDGTLKLKAGDVNNTKGQIAAQGDLTAEVAGGVIQQGGKLLSEGALLLKADQIDSRGAEIVANQGIQVQARAIDNRGGVLSSQGAVQLKLAEQLDNQGGKVIGDSGLSLTVARLLNQAKGVLAGRDGLTLVADSLNNSQGGLINSKSRIDVTLSGDLDNQQEGSLVSSGAITVKTARLGNQAGVISSAGTLTLQSLGAVNNQSGALKGGKVQVDATDIDNRDGEILSDSQLHLTGNGLDNHDDGLLLSQAELSLQFDKIDNRTGAIGAGATLDIAAATFDNSDEGQVSGKGNAQLTLGALRNTASGSIVSDGKLTLKADAVNNSQGQIAAQGDLTAEIAKGLTQQGGKLLSQGGLQLKADHIDNQNAQIAANKSIQTQSRSFDNRGGELSSKGAVLLNASELLNNQSGQIIGDNGLTLTVARLLNQAKGVLAGRDGVTLVADSLNNSDGGLLNSKQRIDISLTGELDNQRQGLLSAGSISVKTARLENQAGVLSSVGELVLQTQGAVNNQSGTLQGLKTQVIAGGIDNRSGEILADGHLQVDSGSLDNSQDGLLLSKGTLTANITGHLNNSQSGSIASQGSQRLDTASLDNSADGLLSSQSELNLNAGQIDNRSGAVSAVTVLNIASTTLDNADKGKIVSKGEALISLKTLSNTAAGSIVADGKLALKADEVNNSQGQIAAQGDLTAEVEKSLIQQGGSLLSQGALLLKADLVDNQNAEISANQGIQVSSRLFDNRGGELSSKGTVRLSAAEQLNNQGGSVIGDSGLTLTVARLLNQTKGVLAGRDGLSLKGDSLVNTDGGLLSSAKQIDVVLSGGLENQRNGLLTSEGGITVDAASINNQTGSFSGAGNLTLNSQGALNNQSGKLLADGQLNLQGSQLDNSHSGLISAKGVVTVNTGELNNSQQGSVTSNADITLKAGNADNSQKGRIAAKGAIDANFTSLSQQAEGMLTSETSITLDLNNGVLTNRERGLIATPGTLLLRQIASVDNSLGGELSSQKAFTLQTSELSNQGGRLISGETLLVRIARVLDNSLKGVLSAGADLTVVADSLNNSDGGTLVSRGDTNLELKGIFNNQNQGNVVAGTELKASSGTLQNNNQGLISAKADLEINTGTLDNRSGGQLISQAGMNITSADLDNRSGALSSKQNLTVSADNLNNSALVNGQPAGLITSEGALTITAKQLNSSDGGELSSKGDLQLLVEQLIQRQGRLITEKGLSLDLQGGDLDNSAGLISVRGPLSIENLRVLNNSKKGEISSQQSFSLLAKSIDNSQQGRIISSEHLQLNVDDLDNSGQGLLSGWQGLSVKGTSLNNSASGTLSSKEGALDIKLAGALDNSNQGAMVSLGKQTLAAASLNNANGIVSTEGDIDLNIVGKLNNTQNGLISAKKTLELNQKTAQIENQNGQINAQRIQLQAQSLNNSAGLLSSQSTLDLNLQGSLTNIQNGQLASAGNLLLVANNVDNSAGQLISKGLLTLTANSLNNSQKGTLASQGNLLLRLNKGTLQNQRDGLIYSKAGSLDVQAGSLNNQAGTLLSQGDSLVRLTGAINNQGGRVESQTGKLDLESTSFDNSNAGVLSSSKGLLKLVTGLFNNNAGTAQAKSLEVQATGGVRNHKGFISALAGEARVNTTDFDNQGGGLYASGLLSVAGQQFLNQGAALGQGGKVGAGRIDFGLSGILNNQFGQLESESDLQLRASQINNVVGNLRALGTAGKTRLIASGGLNNAYGVVETANQDLDLQIGSFNNAGGRVLHTGTGTFGLGSALVTQAGGNLTSNGLLNIRAASWQNSSVLQAGKLVLDIGEFSQTGSGQLLARESITGTGNNWSNDGLLASDGSISINLSGKYSSAGRLTSLGSLTLNANVVDIANTASISGAGQTTVGGRSLLTNDGKLTSAGDMLVNAGTLNNYGTLGAAQQLRINAPNLRNQNGLIFSGTNMVLDVDRLTNFYADIYSLGDLRIGREGAIDGQASVENISATLESSGDLSIRTWALTNRSEKFAAERKPASGVITMRCYDCGGDNYNVDFTLKETYKNTITEDSPSAFISAGRDFIFEGGGLTNQRSSITAARNITANAFQFVNQGAVAGDVERVRVYNWQVTDGTVERFMGGDMAQYNQANDPKSSKYNPDALAPAPWKLASYGRLVSDVERVTPGSEGHYAVVQAGGNVTINATQSLENSVINESANYKGGASRVGNTNTSGTGKTFVVKLNPQLPPDLAQKQVNPLALPGFALPQGENGLFRLSGQGASSLNGRSSIAAVERGTVSGATVGINTSHELSKFKVESGSAVTVAAGPDTGANVRPKGDYTLPQDGPLSASTVAVGRGADIGANAGGNLLPQNPTLSGSAWQIVPENGRQHPINQDKGQLNVPVLVSAKNFLSTAMPAHSSKYLIETNPELTNLKQFLSSDYLLGGLGNNPDVAQKRLGDGLYEQRLIREAIVSRTGQRFLAGADSDEATFRYLMNNAIASKEKLNLSVGVSLSAEQIAALTHDIVWLEEQEVNGEKVLVPVLYLAQAEGRLAPNGALIQGRDLNLISGGELKNSGTLRASNNLNAVGNNISNSGLIEADNRLSLLASDTIRNSQGGVIAGRDVSLTALTGDIINERTVSRYETTTGNRQNVQDIADSAARIEAAERLTLVAGRDVGNVGSVLSSGSDMRITAGRDVAITSAETTEQQSIGKNNREERIRQIGSELQSGRDIVIGAGRDIAVVASDITATRDIDFDAGRNTLLTSAANEEHSYSKRKKVTRQNDSVEQQSTEITAGGSVNIRTDENLILQASDIKAGEDAYLVAGESLALLSAEDYEYSLYQKKKKGSWGRKSFRRDEVTKVTNVGSEITTGGNLNLVSGGDQLYQAAKLDSGEDINITSGGAVTFEGVKDQSQESHNKSKNSWAWSSMKDKGRVDETLRQSQLTAQGEVLINAVGGLKIDVKQINQQTVSQSIDAMVKADPSLAWLKEAEARGDVDWRQVRELHDSWSKSHSGLGGPAMIVIAIIVTYLTWGAGSSMVGAAQGSWQAAAANTVASSVASNAATSTINNRGNLGAVVKDVTSTEAVRGYLVSGATAGLTTGLFDGMLQTKTNPLTGEVKVDLSSVEGIGRFAGNQLLQNGTSTVLDRALGGDSTVSNVLRASLASTFAAAGFNWAGDISAPNRWDLKNGSPAKIGLHAIVGGLAAEAAGGDFKTGALAAGANEALVDSLSDWYGKMDPEQKKSLLVMNSQVLGVLTATAQGGDEKDMQVGSWVAKNSTQYNYLEHPDVKSLDQDMASCTGVDAGKCQEQKWISGGYDAESQELFDVAMTTSGSMMAKYRRDQVAGSLDALMAMQCSTSTCEGYKATLVERALTSYVHLSDVIGEWAPSMDRFSLIAGGAVGGKSQSYVRPAGTPTPAGISQFEKAVEYWKGVGAKGRSLAGKTIDDLSSAGKVLDPADKSGQLSLAGRALQKHGSREGSAFPSVKGSPSEINAQGQKIADDILSNPASTITYKDTGRFGKVMDVVAPDGRGLRYDASGKFIGLLEPPKP</sequence>
<feature type="region of interest" description="Disordered" evidence="1">
    <location>
        <begin position="3356"/>
        <end position="3378"/>
    </location>
</feature>
<dbReference type="SUPFAM" id="SSF51126">
    <property type="entry name" value="Pectin lyase-like"/>
    <property type="match status" value="1"/>
</dbReference>
<organism evidence="3 4">
    <name type="scientific">Ectopseudomonas mendocina</name>
    <name type="common">Pseudomonas mendocina</name>
    <dbReference type="NCBI Taxonomy" id="300"/>
    <lineage>
        <taxon>Bacteria</taxon>
        <taxon>Pseudomonadati</taxon>
        <taxon>Pseudomonadota</taxon>
        <taxon>Gammaproteobacteria</taxon>
        <taxon>Pseudomonadales</taxon>
        <taxon>Pseudomonadaceae</taxon>
        <taxon>Ectopseudomonas</taxon>
    </lineage>
</organism>
<dbReference type="InterPro" id="IPR010069">
    <property type="entry name" value="CdiA_FHA1_rpt"/>
</dbReference>
<dbReference type="InterPro" id="IPR008619">
    <property type="entry name" value="Filamentous_hemagglutn_rpt"/>
</dbReference>